<gene>
    <name evidence="3" type="ORF">NCTC12078_00491</name>
</gene>
<dbReference type="Pfam" id="PF08239">
    <property type="entry name" value="SH3_3"/>
    <property type="match status" value="1"/>
</dbReference>
<feature type="domain" description="SH3b" evidence="2">
    <location>
        <begin position="321"/>
        <end position="368"/>
    </location>
</feature>
<dbReference type="InterPro" id="IPR050570">
    <property type="entry name" value="Cell_wall_metabolism_enzyme"/>
</dbReference>
<name>A0A4U8WCB9_9FLAO</name>
<dbReference type="InterPro" id="IPR003646">
    <property type="entry name" value="SH3-like_bac-type"/>
</dbReference>
<dbReference type="GO" id="GO:0004222">
    <property type="term" value="F:metalloendopeptidase activity"/>
    <property type="evidence" value="ECO:0007669"/>
    <property type="project" value="TreeGrafter"/>
</dbReference>
<dbReference type="InterPro" id="IPR016047">
    <property type="entry name" value="M23ase_b-sheet_dom"/>
</dbReference>
<dbReference type="PROSITE" id="PS51257">
    <property type="entry name" value="PROKAR_LIPOPROTEIN"/>
    <property type="match status" value="1"/>
</dbReference>
<dbReference type="AlphaFoldDB" id="A0A4U8WCB9"/>
<evidence type="ECO:0000259" key="1">
    <source>
        <dbReference type="Pfam" id="PF01551"/>
    </source>
</evidence>
<dbReference type="Proteomes" id="UP000290013">
    <property type="component" value="Chromosome"/>
</dbReference>
<evidence type="ECO:0000313" key="4">
    <source>
        <dbReference type="Proteomes" id="UP000290013"/>
    </source>
</evidence>
<dbReference type="SUPFAM" id="SSF51261">
    <property type="entry name" value="Duplicated hybrid motif"/>
    <property type="match status" value="1"/>
</dbReference>
<evidence type="ECO:0000313" key="3">
    <source>
        <dbReference type="EMBL" id="VFB02515.1"/>
    </source>
</evidence>
<evidence type="ECO:0000259" key="2">
    <source>
        <dbReference type="Pfam" id="PF08239"/>
    </source>
</evidence>
<dbReference type="PANTHER" id="PTHR21666:SF268">
    <property type="entry name" value="PEPTIDASE M23 DOMAIN-CONTAINING PROTEIN"/>
    <property type="match status" value="1"/>
</dbReference>
<accession>A0A4U8WCB9</accession>
<sequence length="369" mass="40461">MKIFQNLLIFSIVFIFLVSCDGLKKARNIFETSERMKYERNFSGADSLMMKWKNNFTSAAENQLVVKDGVLLSVQISKSSIPALGYSVELQQGRLLVVEAVADDPKAKIFVDISENGYSKEKAESALIIDTKFRKRIENTGLYKIIVQPEINFAGTLVLKIYTQPSLSFPVAGKGNSDVQSFWGASRDRGGRSHEGIDIFARRGTPVTAVVNGTVTRTGNQGLGGKQVWMRDQEMNYSYYYAHLDSIIANSGQRVKAGDTLGLVGSTGNAAGGAPHLHFGIYTSGGAVDPYPFVKNTRLPESVSPRLKIFSAKFAKAGSVIRSGPGTEYTDLKKLADRTAITILAAARDWCHIKTDDGTEGFIYTDRLE</sequence>
<proteinExistence type="predicted"/>
<dbReference type="Gene3D" id="2.30.30.40">
    <property type="entry name" value="SH3 Domains"/>
    <property type="match status" value="1"/>
</dbReference>
<dbReference type="EC" id="3.4.24.75" evidence="3"/>
<dbReference type="Gene3D" id="2.70.70.10">
    <property type="entry name" value="Glucose Permease (Domain IIA)"/>
    <property type="match status" value="1"/>
</dbReference>
<dbReference type="CDD" id="cd12797">
    <property type="entry name" value="M23_peptidase"/>
    <property type="match status" value="1"/>
</dbReference>
<dbReference type="KEGG" id="ctai:NCTC12078_00491"/>
<protein>
    <submittedName>
        <fullName evidence="3">Glycyl-glycine endopeptidase ALE-1</fullName>
        <ecNumber evidence="3">3.4.24.75</ecNumber>
    </submittedName>
</protein>
<feature type="domain" description="M23ase beta-sheet core" evidence="1">
    <location>
        <begin position="193"/>
        <end position="290"/>
    </location>
</feature>
<dbReference type="EMBL" id="LR215974">
    <property type="protein sequence ID" value="VFB02515.1"/>
    <property type="molecule type" value="Genomic_DNA"/>
</dbReference>
<dbReference type="Pfam" id="PF01551">
    <property type="entry name" value="Peptidase_M23"/>
    <property type="match status" value="1"/>
</dbReference>
<dbReference type="InterPro" id="IPR011055">
    <property type="entry name" value="Dup_hybrid_motif"/>
</dbReference>
<reference evidence="3 4" key="1">
    <citation type="submission" date="2019-02" db="EMBL/GenBank/DDBJ databases">
        <authorList>
            <consortium name="Pathogen Informatics"/>
        </authorList>
    </citation>
    <scope>NUCLEOTIDE SEQUENCE [LARGE SCALE GENOMIC DNA]</scope>
    <source>
        <strain evidence="3 4">3012STDY6944375</strain>
    </source>
</reference>
<organism evidence="3 4">
    <name type="scientific">Chryseobacterium taihuense</name>
    <dbReference type="NCBI Taxonomy" id="1141221"/>
    <lineage>
        <taxon>Bacteria</taxon>
        <taxon>Pseudomonadati</taxon>
        <taxon>Bacteroidota</taxon>
        <taxon>Flavobacteriia</taxon>
        <taxon>Flavobacteriales</taxon>
        <taxon>Weeksellaceae</taxon>
        <taxon>Chryseobacterium group</taxon>
        <taxon>Chryseobacterium</taxon>
    </lineage>
</organism>
<dbReference type="PANTHER" id="PTHR21666">
    <property type="entry name" value="PEPTIDASE-RELATED"/>
    <property type="match status" value="1"/>
</dbReference>
<keyword evidence="3" id="KW-0378">Hydrolase</keyword>